<dbReference type="AlphaFoldDB" id="A0A1H9GMX8"/>
<evidence type="ECO:0000313" key="2">
    <source>
        <dbReference type="EMBL" id="SEQ51455.1"/>
    </source>
</evidence>
<dbReference type="EMBL" id="FOFD01000002">
    <property type="protein sequence ID" value="SEQ51455.1"/>
    <property type="molecule type" value="Genomic_DNA"/>
</dbReference>
<dbReference type="OrthoDB" id="202352at2157"/>
<name>A0A1H9GMX8_9EURY</name>
<evidence type="ECO:0008006" key="4">
    <source>
        <dbReference type="Google" id="ProtNLM"/>
    </source>
</evidence>
<dbReference type="PANTHER" id="PTHR42754:SF1">
    <property type="entry name" value="LIPOPROTEIN"/>
    <property type="match status" value="1"/>
</dbReference>
<dbReference type="Proteomes" id="UP000199114">
    <property type="component" value="Unassembled WGS sequence"/>
</dbReference>
<organism evidence="2 3">
    <name type="scientific">Natrinema salaciae</name>
    <dbReference type="NCBI Taxonomy" id="1186196"/>
    <lineage>
        <taxon>Archaea</taxon>
        <taxon>Methanobacteriati</taxon>
        <taxon>Methanobacteriota</taxon>
        <taxon>Stenosarchaea group</taxon>
        <taxon>Halobacteria</taxon>
        <taxon>Halobacteriales</taxon>
        <taxon>Natrialbaceae</taxon>
        <taxon>Natrinema</taxon>
    </lineage>
</organism>
<reference evidence="3" key="1">
    <citation type="submission" date="2016-10" db="EMBL/GenBank/DDBJ databases">
        <authorList>
            <person name="Varghese N."/>
            <person name="Submissions S."/>
        </authorList>
    </citation>
    <scope>NUCLEOTIDE SEQUENCE [LARGE SCALE GENOMIC DNA]</scope>
    <source>
        <strain evidence="3">DSM 25055</strain>
    </source>
</reference>
<sequence>MRRDVTVRWWQRLGAERERVVTDAASTGHGGLYVVGRYEAGARRGDGTGGFLTRIDATGAVSWEYSWSDQRRPTAVTATPAGPVAAGVTVGSDTDRSDEETPAWLASFTASGDRRWERDYPNGVGDGFETVVAIPGGVVAGGHTGEYTRRTPDSWERVYGTRDWVLAADLDDGTERWRESYYGNDCLSLVAGRTGTLRFVGGSRVVWIAGDGTVERSRYYYAETGSSDTLESIAPSHRDGDSVVAGKAWEGSTANQARILVIDTRGEILLDRSLGLPNRSNFGQDAVALDDGYVLSGTTLFDGCSLPWLVRFDGDGGLRDFRFVVRPPGATPEPELTHPNDDGSGVPTSPDGHPVAGRYADADVLVPVLDGLFVVYNEHDRSKLPEHRQTWIGYLS</sequence>
<keyword evidence="3" id="KW-1185">Reference proteome</keyword>
<feature type="region of interest" description="Disordered" evidence="1">
    <location>
        <begin position="329"/>
        <end position="357"/>
    </location>
</feature>
<protein>
    <recommendedName>
        <fullName evidence="4">PQQ-like domain-containing protein</fullName>
    </recommendedName>
</protein>
<evidence type="ECO:0000256" key="1">
    <source>
        <dbReference type="SAM" id="MobiDB-lite"/>
    </source>
</evidence>
<dbReference type="RefSeq" id="WP_090616897.1">
    <property type="nucleotide sequence ID" value="NZ_FOFD01000002.1"/>
</dbReference>
<evidence type="ECO:0000313" key="3">
    <source>
        <dbReference type="Proteomes" id="UP000199114"/>
    </source>
</evidence>
<dbReference type="PANTHER" id="PTHR42754">
    <property type="entry name" value="ENDOGLUCANASE"/>
    <property type="match status" value="1"/>
</dbReference>
<proteinExistence type="predicted"/>
<accession>A0A1H9GMX8</accession>
<gene>
    <name evidence="2" type="ORF">SAMN04489841_1938</name>
</gene>